<evidence type="ECO:0000259" key="1">
    <source>
        <dbReference type="Pfam" id="PF03572"/>
    </source>
</evidence>
<keyword evidence="3" id="KW-1185">Reference proteome</keyword>
<dbReference type="GO" id="GO:0006508">
    <property type="term" value="P:proteolysis"/>
    <property type="evidence" value="ECO:0007669"/>
    <property type="project" value="InterPro"/>
</dbReference>
<sequence>MRRGAWRGHVYVLVDNKTTSSVEMFASQMKDSGIAKIVGSQSGGTGCGFMAEGKPLELPNSKLRFWIPNCARLRSDMVINSTIFLKHSLGYQSIFKSYTAYQ</sequence>
<dbReference type="InterPro" id="IPR005151">
    <property type="entry name" value="Tail-specific_protease"/>
</dbReference>
<gene>
    <name evidence="2" type="ORF">S2091_2018</name>
</gene>
<dbReference type="GO" id="GO:0008236">
    <property type="term" value="F:serine-type peptidase activity"/>
    <property type="evidence" value="ECO:0007669"/>
    <property type="project" value="InterPro"/>
</dbReference>
<protein>
    <submittedName>
        <fullName evidence="2">Peptidase family S41</fullName>
    </submittedName>
</protein>
<dbReference type="Pfam" id="PF03572">
    <property type="entry name" value="Peptidase_S41"/>
    <property type="match status" value="1"/>
</dbReference>
<dbReference type="AlphaFoldDB" id="A0A2S9H002"/>
<dbReference type="EMBL" id="PUGF01000008">
    <property type="protein sequence ID" value="PRC93280.1"/>
    <property type="molecule type" value="Genomic_DNA"/>
</dbReference>
<dbReference type="Gene3D" id="3.90.226.10">
    <property type="entry name" value="2-enoyl-CoA Hydratase, Chain A, domain 1"/>
    <property type="match status" value="1"/>
</dbReference>
<comment type="caution">
    <text evidence="2">The sequence shown here is derived from an EMBL/GenBank/DDBJ whole genome shotgun (WGS) entry which is preliminary data.</text>
</comment>
<dbReference type="OrthoDB" id="7210007at2"/>
<feature type="domain" description="Tail specific protease" evidence="1">
    <location>
        <begin position="5"/>
        <end position="46"/>
    </location>
</feature>
<accession>A0A2S9H002</accession>
<dbReference type="Proteomes" id="UP000237839">
    <property type="component" value="Unassembled WGS sequence"/>
</dbReference>
<evidence type="ECO:0000313" key="2">
    <source>
        <dbReference type="EMBL" id="PRC93280.1"/>
    </source>
</evidence>
<dbReference type="SUPFAM" id="SSF52096">
    <property type="entry name" value="ClpP/crotonase"/>
    <property type="match status" value="1"/>
</dbReference>
<dbReference type="InterPro" id="IPR029045">
    <property type="entry name" value="ClpP/crotonase-like_dom_sf"/>
</dbReference>
<name>A0A2S9H002_9BURK</name>
<evidence type="ECO:0000313" key="3">
    <source>
        <dbReference type="Proteomes" id="UP000237839"/>
    </source>
</evidence>
<organism evidence="2 3">
    <name type="scientific">Solimicrobium silvestre</name>
    <dbReference type="NCBI Taxonomy" id="2099400"/>
    <lineage>
        <taxon>Bacteria</taxon>
        <taxon>Pseudomonadati</taxon>
        <taxon>Pseudomonadota</taxon>
        <taxon>Betaproteobacteria</taxon>
        <taxon>Burkholderiales</taxon>
        <taxon>Oxalobacteraceae</taxon>
        <taxon>Solimicrobium</taxon>
    </lineage>
</organism>
<proteinExistence type="predicted"/>
<dbReference type="RefSeq" id="WP_105531676.1">
    <property type="nucleotide sequence ID" value="NZ_PUGF01000008.1"/>
</dbReference>
<reference evidence="2 3" key="1">
    <citation type="submission" date="2018-02" db="EMBL/GenBank/DDBJ databases">
        <title>Solimicrobium silvestre gen. nov., sp. nov., isolated from alpine forest soil.</title>
        <authorList>
            <person name="Margesin R."/>
            <person name="Albuquerque L."/>
            <person name="Zhang D.-C."/>
            <person name="Froufe H.J.C."/>
            <person name="Severino R."/>
            <person name="Roxo I."/>
            <person name="Egas C."/>
            <person name="Da Costa M.S."/>
        </authorList>
    </citation>
    <scope>NUCLEOTIDE SEQUENCE [LARGE SCALE GENOMIC DNA]</scope>
    <source>
        <strain evidence="2 3">S20-91</strain>
    </source>
</reference>